<dbReference type="Pfam" id="PF08245">
    <property type="entry name" value="Mur_ligase_M"/>
    <property type="match status" value="1"/>
</dbReference>
<proteinExistence type="inferred from homology"/>
<keyword evidence="5" id="KW-0479">Metal-binding</keyword>
<dbReference type="SUPFAM" id="SSF53623">
    <property type="entry name" value="MurD-like peptide ligases, catalytic domain"/>
    <property type="match status" value="1"/>
</dbReference>
<dbReference type="Gene3D" id="3.90.190.20">
    <property type="entry name" value="Mur ligase, C-terminal domain"/>
    <property type="match status" value="1"/>
</dbReference>
<dbReference type="EMBL" id="CAEZTU010000015">
    <property type="protein sequence ID" value="CAB4575499.1"/>
    <property type="molecule type" value="Genomic_DNA"/>
</dbReference>
<dbReference type="InterPro" id="IPR036565">
    <property type="entry name" value="Mur-like_cat_sf"/>
</dbReference>
<evidence type="ECO:0000256" key="6">
    <source>
        <dbReference type="ARBA" id="ARBA00022741"/>
    </source>
</evidence>
<dbReference type="GO" id="GO:0005524">
    <property type="term" value="F:ATP binding"/>
    <property type="evidence" value="ECO:0007669"/>
    <property type="project" value="UniProtKB-KW"/>
</dbReference>
<evidence type="ECO:0000256" key="1">
    <source>
        <dbReference type="ARBA" id="ARBA00001946"/>
    </source>
</evidence>
<dbReference type="InterPro" id="IPR004101">
    <property type="entry name" value="Mur_ligase_C"/>
</dbReference>
<evidence type="ECO:0000256" key="8">
    <source>
        <dbReference type="ARBA" id="ARBA00022842"/>
    </source>
</evidence>
<comment type="subunit">
    <text evidence="3">Monomer.</text>
</comment>
<sequence length="439" mass="47624">MVNSDVMAALASRWPENKINPSLDRIKLLLDYLGNPQEGLKVIHIAGTNGKTSTSRMVERLLRSLDLRTGLYTSPHLIHPRERICIDGESGSENSFEELYKHVEPFLHLVDEKTPESPITFFEALTAMAFVSFADTPVDAVSLEVGMGGRWDATNVLTPLVSVITPIDLDHQEFLGNTIEKIAFEKAGIIKSSVPVIVSQQVKDAAKVILATAIEHNAPIMREGIELDVLERSVGVGGQQLTIANPYGTHADLFLPLFGKHQASNAAVALTAVEAFVDRQLDNELVQEAFSEFSSPGRLQVLKRNPTIVIDAAHNPAGIRATKQGIEESFKFDNLILILAFMADKDIEEILKELTGFAQVVVLTQTKSARAMSTTALEKQVKNISGFAARIEVSDNSDEALTKSIQIANELGNSAGIIALGSVVLAGEIASILKVGKKK</sequence>
<dbReference type="SUPFAM" id="SSF53244">
    <property type="entry name" value="MurD-like peptide ligases, peptide-binding domain"/>
    <property type="match status" value="1"/>
</dbReference>
<keyword evidence="8" id="KW-0460">Magnesium</keyword>
<dbReference type="Pfam" id="PF02875">
    <property type="entry name" value="Mur_ligase_C"/>
    <property type="match status" value="1"/>
</dbReference>
<dbReference type="InterPro" id="IPR036615">
    <property type="entry name" value="Mur_ligase_C_dom_sf"/>
</dbReference>
<evidence type="ECO:0000256" key="9">
    <source>
        <dbReference type="ARBA" id="ARBA00022909"/>
    </source>
</evidence>
<dbReference type="GO" id="GO:0004326">
    <property type="term" value="F:tetrahydrofolylpolyglutamate synthase activity"/>
    <property type="evidence" value="ECO:0007669"/>
    <property type="project" value="InterPro"/>
</dbReference>
<reference evidence="12" key="1">
    <citation type="submission" date="2020-05" db="EMBL/GenBank/DDBJ databases">
        <authorList>
            <person name="Chiriac C."/>
            <person name="Salcher M."/>
            <person name="Ghai R."/>
            <person name="Kavagutti S V."/>
        </authorList>
    </citation>
    <scope>NUCLEOTIDE SEQUENCE</scope>
</reference>
<dbReference type="GO" id="GO:0046656">
    <property type="term" value="P:folic acid biosynthetic process"/>
    <property type="evidence" value="ECO:0007669"/>
    <property type="project" value="UniProtKB-KW"/>
</dbReference>
<dbReference type="AlphaFoldDB" id="A0A6J6EJE5"/>
<dbReference type="GO" id="GO:0008841">
    <property type="term" value="F:dihydrofolate synthase activity"/>
    <property type="evidence" value="ECO:0007669"/>
    <property type="project" value="TreeGrafter"/>
</dbReference>
<comment type="similarity">
    <text evidence="2">Belongs to the folylpolyglutamate synthase family.</text>
</comment>
<keyword evidence="9" id="KW-0289">Folate biosynthesis</keyword>
<keyword evidence="6" id="KW-0547">Nucleotide-binding</keyword>
<evidence type="ECO:0000256" key="3">
    <source>
        <dbReference type="ARBA" id="ARBA00011245"/>
    </source>
</evidence>
<dbReference type="NCBIfam" id="TIGR01499">
    <property type="entry name" value="folC"/>
    <property type="match status" value="1"/>
</dbReference>
<dbReference type="InterPro" id="IPR013221">
    <property type="entry name" value="Mur_ligase_cen"/>
</dbReference>
<name>A0A6J6EJE5_9ZZZZ</name>
<organism evidence="12">
    <name type="scientific">freshwater metagenome</name>
    <dbReference type="NCBI Taxonomy" id="449393"/>
    <lineage>
        <taxon>unclassified sequences</taxon>
        <taxon>metagenomes</taxon>
        <taxon>ecological metagenomes</taxon>
    </lineage>
</organism>
<evidence type="ECO:0000256" key="5">
    <source>
        <dbReference type="ARBA" id="ARBA00022723"/>
    </source>
</evidence>
<evidence type="ECO:0000256" key="7">
    <source>
        <dbReference type="ARBA" id="ARBA00022840"/>
    </source>
</evidence>
<evidence type="ECO:0000256" key="4">
    <source>
        <dbReference type="ARBA" id="ARBA00022598"/>
    </source>
</evidence>
<accession>A0A6J6EJE5</accession>
<keyword evidence="4" id="KW-0436">Ligase</keyword>
<dbReference type="FunFam" id="3.40.1190.10:FF:000004">
    <property type="entry name" value="Dihydrofolate synthase/folylpolyglutamate synthase"/>
    <property type="match status" value="1"/>
</dbReference>
<evidence type="ECO:0000259" key="10">
    <source>
        <dbReference type="Pfam" id="PF02875"/>
    </source>
</evidence>
<evidence type="ECO:0000259" key="11">
    <source>
        <dbReference type="Pfam" id="PF08245"/>
    </source>
</evidence>
<dbReference type="GO" id="GO:0005737">
    <property type="term" value="C:cytoplasm"/>
    <property type="evidence" value="ECO:0007669"/>
    <property type="project" value="TreeGrafter"/>
</dbReference>
<feature type="domain" description="Mur ligase central" evidence="11">
    <location>
        <begin position="45"/>
        <end position="272"/>
    </location>
</feature>
<evidence type="ECO:0000256" key="2">
    <source>
        <dbReference type="ARBA" id="ARBA00008276"/>
    </source>
</evidence>
<protein>
    <submittedName>
        <fullName evidence="12">Unannotated protein</fullName>
    </submittedName>
</protein>
<keyword evidence="7" id="KW-0067">ATP-binding</keyword>
<dbReference type="GO" id="GO:0046872">
    <property type="term" value="F:metal ion binding"/>
    <property type="evidence" value="ECO:0007669"/>
    <property type="project" value="UniProtKB-KW"/>
</dbReference>
<dbReference type="InterPro" id="IPR001645">
    <property type="entry name" value="Folylpolyglutamate_synth"/>
</dbReference>
<comment type="cofactor">
    <cofactor evidence="1">
        <name>Mg(2+)</name>
        <dbReference type="ChEBI" id="CHEBI:18420"/>
    </cofactor>
</comment>
<dbReference type="PIRSF" id="PIRSF001563">
    <property type="entry name" value="Folylpolyglu_synth"/>
    <property type="match status" value="1"/>
</dbReference>
<dbReference type="PANTHER" id="PTHR11136:SF0">
    <property type="entry name" value="DIHYDROFOLATE SYNTHETASE-RELATED"/>
    <property type="match status" value="1"/>
</dbReference>
<feature type="domain" description="Mur ligase C-terminal" evidence="10">
    <location>
        <begin position="297"/>
        <end position="410"/>
    </location>
</feature>
<gene>
    <name evidence="12" type="ORF">UFOPK1740_00531</name>
</gene>
<evidence type="ECO:0000313" key="12">
    <source>
        <dbReference type="EMBL" id="CAB4575499.1"/>
    </source>
</evidence>
<dbReference type="PANTHER" id="PTHR11136">
    <property type="entry name" value="FOLYLPOLYGLUTAMATE SYNTHASE-RELATED"/>
    <property type="match status" value="1"/>
</dbReference>
<dbReference type="Gene3D" id="3.40.1190.10">
    <property type="entry name" value="Mur-like, catalytic domain"/>
    <property type="match status" value="1"/>
</dbReference>